<evidence type="ECO:0000259" key="1">
    <source>
        <dbReference type="Pfam" id="PF01370"/>
    </source>
</evidence>
<accession>A0A1G6VL32</accession>
<dbReference type="Proteomes" id="UP000198949">
    <property type="component" value="Unassembled WGS sequence"/>
</dbReference>
<reference evidence="3" key="1">
    <citation type="submission" date="2016-10" db="EMBL/GenBank/DDBJ databases">
        <authorList>
            <person name="Varghese N."/>
            <person name="Submissions S."/>
        </authorList>
    </citation>
    <scope>NUCLEOTIDE SEQUENCE [LARGE SCALE GENOMIC DNA]</scope>
    <source>
        <strain evidence="3">CGMCC 4.3516</strain>
    </source>
</reference>
<proteinExistence type="predicted"/>
<dbReference type="Pfam" id="PF01370">
    <property type="entry name" value="Epimerase"/>
    <property type="match status" value="2"/>
</dbReference>
<dbReference type="InterPro" id="IPR036291">
    <property type="entry name" value="NAD(P)-bd_dom_sf"/>
</dbReference>
<dbReference type="EMBL" id="FNAD01000005">
    <property type="protein sequence ID" value="SDD54234.1"/>
    <property type="molecule type" value="Genomic_DNA"/>
</dbReference>
<name>A0A1G6VL32_9ACTN</name>
<dbReference type="SUPFAM" id="SSF51735">
    <property type="entry name" value="NAD(P)-binding Rossmann-fold domains"/>
    <property type="match status" value="1"/>
</dbReference>
<feature type="domain" description="NAD-dependent epimerase/dehydratase" evidence="1">
    <location>
        <begin position="8"/>
        <end position="81"/>
    </location>
</feature>
<feature type="domain" description="NAD-dependent epimerase/dehydratase" evidence="1">
    <location>
        <begin position="95"/>
        <end position="208"/>
    </location>
</feature>
<evidence type="ECO:0000313" key="3">
    <source>
        <dbReference type="Proteomes" id="UP000198949"/>
    </source>
</evidence>
<dbReference type="STRING" id="58114.SAMN05216270_1052"/>
<organism evidence="2 3">
    <name type="scientific">Glycomyces harbinensis</name>
    <dbReference type="NCBI Taxonomy" id="58114"/>
    <lineage>
        <taxon>Bacteria</taxon>
        <taxon>Bacillati</taxon>
        <taxon>Actinomycetota</taxon>
        <taxon>Actinomycetes</taxon>
        <taxon>Glycomycetales</taxon>
        <taxon>Glycomycetaceae</taxon>
        <taxon>Glycomyces</taxon>
    </lineage>
</organism>
<keyword evidence="3" id="KW-1185">Reference proteome</keyword>
<dbReference type="AlphaFoldDB" id="A0A1G6VL32"/>
<dbReference type="InterPro" id="IPR001509">
    <property type="entry name" value="Epimerase_deHydtase"/>
</dbReference>
<sequence>MSTQPKRVLVLGGTAYLSRTIARTAVERGHRVTVAARGTSGEPPEGVEFVKIDRSSPEGVEALRGREFDAVFDVARIPAHVGPVLDVLAEGAGYWSFISSISVYAKNDVVSDEVHEPTAPDSTDPSGKVYGVSKVACENLVRERLGDRALVTRPGLIVGPGDTSDRLGYWPLRFSEGGEILAPGAKDRPVQWIDVQDYANWLLDAADAKLTGTFDAIGDHVGMGAFLDGIAEALLEEGVIDELPRLTWVSQELLLEQKVAPWTGHESLGFWVVSPDYDGHGCRPAGPAVAAGLRLSSLQETVKRWWRANAASPMLRAGLSRVREGEVLAAWHGTEPDPELARYDRERAFRVPPATASPA</sequence>
<gene>
    <name evidence="2" type="ORF">SAMN05216270_1052</name>
</gene>
<dbReference type="OrthoDB" id="7941246at2"/>
<dbReference type="Gene3D" id="3.40.50.720">
    <property type="entry name" value="NAD(P)-binding Rossmann-like Domain"/>
    <property type="match status" value="1"/>
</dbReference>
<dbReference type="RefSeq" id="WP_091032817.1">
    <property type="nucleotide sequence ID" value="NZ_FNAD01000005.1"/>
</dbReference>
<evidence type="ECO:0000313" key="2">
    <source>
        <dbReference type="EMBL" id="SDD54234.1"/>
    </source>
</evidence>
<protein>
    <submittedName>
        <fullName evidence="2">Nucleoside-diphosphate-sugar epimerase</fullName>
    </submittedName>
</protein>